<reference evidence="2" key="2">
    <citation type="journal article" date="2023" name="Science">
        <title>Genomic signatures of disease resistance in endangered staghorn corals.</title>
        <authorList>
            <person name="Vollmer S.V."/>
            <person name="Selwyn J.D."/>
            <person name="Despard B.A."/>
            <person name="Roesel C.L."/>
        </authorList>
    </citation>
    <scope>NUCLEOTIDE SEQUENCE</scope>
    <source>
        <strain evidence="2">K2</strain>
    </source>
</reference>
<dbReference type="InterPro" id="IPR013730">
    <property type="entry name" value="Fyv7/TAP26"/>
</dbReference>
<reference evidence="2" key="1">
    <citation type="journal article" date="2023" name="G3 (Bethesda)">
        <title>Whole genome assembly and annotation of the endangered Caribbean coral Acropora cervicornis.</title>
        <authorList>
            <person name="Selwyn J.D."/>
            <person name="Vollmer S.V."/>
        </authorList>
    </citation>
    <scope>NUCLEOTIDE SEQUENCE</scope>
    <source>
        <strain evidence="2">K2</strain>
    </source>
</reference>
<dbReference type="Proteomes" id="UP001249851">
    <property type="component" value="Unassembled WGS sequence"/>
</dbReference>
<name>A0AAD9VCF9_ACRCE</name>
<keyword evidence="3" id="KW-1185">Reference proteome</keyword>
<feature type="region of interest" description="Disordered" evidence="1">
    <location>
        <begin position="154"/>
        <end position="179"/>
    </location>
</feature>
<gene>
    <name evidence="2" type="ORF">P5673_006278</name>
</gene>
<protein>
    <recommendedName>
        <fullName evidence="4">Thyroid transcription factor 1-associated protein 26</fullName>
    </recommendedName>
</protein>
<proteinExistence type="predicted"/>
<dbReference type="Pfam" id="PF08524">
    <property type="entry name" value="rRNA_processing"/>
    <property type="match status" value="1"/>
</dbReference>
<evidence type="ECO:0008006" key="4">
    <source>
        <dbReference type="Google" id="ProtNLM"/>
    </source>
</evidence>
<feature type="compositionally biased region" description="Basic and acidic residues" evidence="1">
    <location>
        <begin position="1"/>
        <end position="14"/>
    </location>
</feature>
<evidence type="ECO:0000256" key="1">
    <source>
        <dbReference type="SAM" id="MobiDB-lite"/>
    </source>
</evidence>
<accession>A0AAD9VCF9</accession>
<evidence type="ECO:0000313" key="3">
    <source>
        <dbReference type="Proteomes" id="UP001249851"/>
    </source>
</evidence>
<organism evidence="2 3">
    <name type="scientific">Acropora cervicornis</name>
    <name type="common">Staghorn coral</name>
    <dbReference type="NCBI Taxonomy" id="6130"/>
    <lineage>
        <taxon>Eukaryota</taxon>
        <taxon>Metazoa</taxon>
        <taxon>Cnidaria</taxon>
        <taxon>Anthozoa</taxon>
        <taxon>Hexacorallia</taxon>
        <taxon>Scleractinia</taxon>
        <taxon>Astrocoeniina</taxon>
        <taxon>Acroporidae</taxon>
        <taxon>Acropora</taxon>
    </lineage>
</organism>
<dbReference type="AlphaFoldDB" id="A0AAD9VCF9"/>
<evidence type="ECO:0000313" key="2">
    <source>
        <dbReference type="EMBL" id="KAK2569356.1"/>
    </source>
</evidence>
<dbReference type="EMBL" id="JARQWQ010000010">
    <property type="protein sequence ID" value="KAK2569356.1"/>
    <property type="molecule type" value="Genomic_DNA"/>
</dbReference>
<feature type="region of interest" description="Disordered" evidence="1">
    <location>
        <begin position="1"/>
        <end position="34"/>
    </location>
</feature>
<sequence>MADLHPHWKTEKGGKSKLRWRNPSNFHKIGNKEKGGPLVSKRISDVGNLRHEFFVNRIFLLYNRLGHAFVEKRKRQALKEYRKLLRKTRNEQFSNQAADNSENSLDKPALVAERAPPGQVCLLVGLNLRKSGGVQPQKPVSRFSAAERKFKEKKLEKERQIKERESTIQKHREELQEKVKKRRETFERLNRRTRKGQPVMADRIEFLLEKIQSQT</sequence>
<comment type="caution">
    <text evidence="2">The sequence shown here is derived from an EMBL/GenBank/DDBJ whole genome shotgun (WGS) entry which is preliminary data.</text>
</comment>